<dbReference type="Pfam" id="PF22725">
    <property type="entry name" value="GFO_IDH_MocA_C3"/>
    <property type="match status" value="1"/>
</dbReference>
<dbReference type="Gene3D" id="3.30.360.10">
    <property type="entry name" value="Dihydrodipicolinate Reductase, domain 2"/>
    <property type="match status" value="1"/>
</dbReference>
<dbReference type="PANTHER" id="PTHR43249">
    <property type="entry name" value="UDP-N-ACETYL-2-AMINO-2-DEOXY-D-GLUCURONATE OXIDASE"/>
    <property type="match status" value="1"/>
</dbReference>
<dbReference type="Gene3D" id="3.40.50.720">
    <property type="entry name" value="NAD(P)-binding Rossmann-like Domain"/>
    <property type="match status" value="1"/>
</dbReference>
<sequence>MALLKAAIIGGGHIADQNHIPALKKLADHVQIIAICGRDIIKAKALAEKYDIPQAFDNTEDLYKICDLDLVINCTPNNLHYEYTMQALKNGCHVFCEKPPAMTAAEAHEMDALAKEKSKVLAYNFQRRQTSEYLLLKKYFQQGNLGEVYHIKANYLRRRGIPGWGNFTNKTIQGGGALIDLGVHILDLAMGIIGYQAPEKIVANIHDFIGRTGGKGLKGQWDPEKFDVEDACFAHLTFPGNKSIALSCSFALNQKEEEIINLEVFGSKAGANLKPFSIQTEIAGELADITFPHLADLDTQLKNTEAFIHAVLGKESNIATAEEGAILQEIIEKIYLSAQQ</sequence>
<dbReference type="SUPFAM" id="SSF55347">
    <property type="entry name" value="Glyceraldehyde-3-phosphate dehydrogenase-like, C-terminal domain"/>
    <property type="match status" value="1"/>
</dbReference>
<dbReference type="InterPro" id="IPR055170">
    <property type="entry name" value="GFO_IDH_MocA-like_dom"/>
</dbReference>
<dbReference type="AlphaFoldDB" id="A0A1H6WKT8"/>
<feature type="domain" description="GFO/IDH/MocA-like oxidoreductase" evidence="2">
    <location>
        <begin position="134"/>
        <end position="270"/>
    </location>
</feature>
<dbReference type="InterPro" id="IPR052515">
    <property type="entry name" value="Gfo/Idh/MocA_Oxidoreductase"/>
</dbReference>
<protein>
    <submittedName>
        <fullName evidence="3">Predicted dehydrogenase</fullName>
    </submittedName>
</protein>
<dbReference type="GO" id="GO:0000166">
    <property type="term" value="F:nucleotide binding"/>
    <property type="evidence" value="ECO:0007669"/>
    <property type="project" value="InterPro"/>
</dbReference>
<keyword evidence="4" id="KW-1185">Reference proteome</keyword>
<evidence type="ECO:0000313" key="4">
    <source>
        <dbReference type="Proteomes" id="UP000199532"/>
    </source>
</evidence>
<accession>A0A1H6WKT8</accession>
<evidence type="ECO:0000259" key="2">
    <source>
        <dbReference type="Pfam" id="PF22725"/>
    </source>
</evidence>
<name>A0A1H6WKT8_9BACT</name>
<organism evidence="3 4">
    <name type="scientific">Dyadobacter koreensis</name>
    <dbReference type="NCBI Taxonomy" id="408657"/>
    <lineage>
        <taxon>Bacteria</taxon>
        <taxon>Pseudomonadati</taxon>
        <taxon>Bacteroidota</taxon>
        <taxon>Cytophagia</taxon>
        <taxon>Cytophagales</taxon>
        <taxon>Spirosomataceae</taxon>
        <taxon>Dyadobacter</taxon>
    </lineage>
</organism>
<evidence type="ECO:0000313" key="3">
    <source>
        <dbReference type="EMBL" id="SEJ17649.1"/>
    </source>
</evidence>
<dbReference type="InterPro" id="IPR000683">
    <property type="entry name" value="Gfo/Idh/MocA-like_OxRdtase_N"/>
</dbReference>
<dbReference type="Proteomes" id="UP000199532">
    <property type="component" value="Unassembled WGS sequence"/>
</dbReference>
<dbReference type="SUPFAM" id="SSF51735">
    <property type="entry name" value="NAD(P)-binding Rossmann-fold domains"/>
    <property type="match status" value="1"/>
</dbReference>
<dbReference type="Pfam" id="PF01408">
    <property type="entry name" value="GFO_IDH_MocA"/>
    <property type="match status" value="1"/>
</dbReference>
<dbReference type="RefSeq" id="WP_090337527.1">
    <property type="nucleotide sequence ID" value="NZ_FNXY01000005.1"/>
</dbReference>
<reference evidence="3 4" key="1">
    <citation type="submission" date="2016-10" db="EMBL/GenBank/DDBJ databases">
        <authorList>
            <person name="de Groot N.N."/>
        </authorList>
    </citation>
    <scope>NUCLEOTIDE SEQUENCE [LARGE SCALE GENOMIC DNA]</scope>
    <source>
        <strain evidence="3 4">DSM 19938</strain>
    </source>
</reference>
<gene>
    <name evidence="3" type="ORF">SAMN04487995_3620</name>
</gene>
<dbReference type="PANTHER" id="PTHR43249:SF1">
    <property type="entry name" value="D-GLUCOSIDE 3-DEHYDROGENASE"/>
    <property type="match status" value="1"/>
</dbReference>
<feature type="domain" description="Gfo/Idh/MocA-like oxidoreductase N-terminal" evidence="1">
    <location>
        <begin position="5"/>
        <end position="125"/>
    </location>
</feature>
<dbReference type="OrthoDB" id="9815825at2"/>
<proteinExistence type="predicted"/>
<dbReference type="STRING" id="408657.SAMN04487995_3620"/>
<dbReference type="InterPro" id="IPR036291">
    <property type="entry name" value="NAD(P)-bd_dom_sf"/>
</dbReference>
<evidence type="ECO:0000259" key="1">
    <source>
        <dbReference type="Pfam" id="PF01408"/>
    </source>
</evidence>
<dbReference type="EMBL" id="FNXY01000005">
    <property type="protein sequence ID" value="SEJ17649.1"/>
    <property type="molecule type" value="Genomic_DNA"/>
</dbReference>